<keyword evidence="1" id="KW-0472">Membrane</keyword>
<reference evidence="2" key="1">
    <citation type="submission" date="2019-06" db="EMBL/GenBank/DDBJ databases">
        <authorList>
            <person name="Gan P."/>
            <person name="Shirasu K."/>
        </authorList>
    </citation>
    <scope>NUCLEOTIDE SEQUENCE [LARGE SCALE GENOMIC DNA]</scope>
    <source>
        <strain evidence="2">CAD2</strain>
    </source>
</reference>
<comment type="caution">
    <text evidence="2">The sequence shown here is derived from an EMBL/GenBank/DDBJ whole genome shotgun (WGS) entry which is preliminary data.</text>
</comment>
<sequence length="98" mass="11327">MMPLQEIARRLAVGLVTAILASRQADLAVCQRILYGLHLVCLTVERYPDFPPQYLHLALPPSFYFVICIDLYVLYRDSQRQRQVCNEHLDVPLDVVLE</sequence>
<feature type="transmembrane region" description="Helical" evidence="1">
    <location>
        <begin position="54"/>
        <end position="75"/>
    </location>
</feature>
<proteinExistence type="predicted"/>
<dbReference type="Proteomes" id="UP000711996">
    <property type="component" value="Unassembled WGS sequence"/>
</dbReference>
<keyword evidence="1" id="KW-0812">Transmembrane</keyword>
<organism evidence="2 3">
    <name type="scientific">Colletotrichum siamense</name>
    <name type="common">Anthracnose fungus</name>
    <dbReference type="NCBI Taxonomy" id="690259"/>
    <lineage>
        <taxon>Eukaryota</taxon>
        <taxon>Fungi</taxon>
        <taxon>Dikarya</taxon>
        <taxon>Ascomycota</taxon>
        <taxon>Pezizomycotina</taxon>
        <taxon>Sordariomycetes</taxon>
        <taxon>Hypocreomycetidae</taxon>
        <taxon>Glomerellales</taxon>
        <taxon>Glomerellaceae</taxon>
        <taxon>Colletotrichum</taxon>
        <taxon>Colletotrichum gloeosporioides species complex</taxon>
    </lineage>
</organism>
<evidence type="ECO:0000313" key="3">
    <source>
        <dbReference type="Proteomes" id="UP000711996"/>
    </source>
</evidence>
<dbReference type="OrthoDB" id="10319482at2759"/>
<keyword evidence="1" id="KW-1133">Transmembrane helix</keyword>
<name>A0A9P5BRQ7_COLSI</name>
<gene>
    <name evidence="2" type="ORF">CGCSCA2_v011723</name>
</gene>
<evidence type="ECO:0000313" key="2">
    <source>
        <dbReference type="EMBL" id="KAF4849966.1"/>
    </source>
</evidence>
<accession>A0A9P5BRQ7</accession>
<dbReference type="EMBL" id="QPMT01000048">
    <property type="protein sequence ID" value="KAF4849966.1"/>
    <property type="molecule type" value="Genomic_DNA"/>
</dbReference>
<evidence type="ECO:0000256" key="1">
    <source>
        <dbReference type="SAM" id="Phobius"/>
    </source>
</evidence>
<dbReference type="AlphaFoldDB" id="A0A9P5BRQ7"/>
<keyword evidence="3" id="KW-1185">Reference proteome</keyword>
<protein>
    <submittedName>
        <fullName evidence="2">Uncharacterized protein</fullName>
    </submittedName>
</protein>